<protein>
    <submittedName>
        <fullName evidence="2">Uncharacterized protein</fullName>
    </submittedName>
</protein>
<organism evidence="2">
    <name type="scientific">uncultured delta proteobacterium</name>
    <dbReference type="NCBI Taxonomy" id="34034"/>
    <lineage>
        <taxon>Bacteria</taxon>
        <taxon>Deltaproteobacteria</taxon>
        <taxon>environmental samples</taxon>
    </lineage>
</organism>
<feature type="compositionally biased region" description="Basic residues" evidence="1">
    <location>
        <begin position="28"/>
        <end position="41"/>
    </location>
</feature>
<sequence>MKQPVITISCQGSVLTGTNKTPKEQKAAQKKATKRKPKPHAKASYQERCTGTLSRSVQRSKVGLAQKAGAIANEPTYHVAVVLPKGVDADFELPVLKDYLKKFFKQITRLYPDCYFVRFYGWTATAGLHAHILMRFGGNFPRCLKEHDVREAWGDIVGSYAPHLVEMTKFCKGGSIGYLTTPKVDEELRVVVQRLNGGRIWSIINSKNIRWHEKVVLKLSPAEHRVFKRILRKLFKKYGLHKSNSQQLKKNSYCLNYLTPALLRKAVKKFLKLRSRHA</sequence>
<proteinExistence type="predicted"/>
<feature type="region of interest" description="Disordered" evidence="1">
    <location>
        <begin position="17"/>
        <end position="46"/>
    </location>
</feature>
<dbReference type="AlphaFoldDB" id="A0A212JK74"/>
<reference evidence="2" key="1">
    <citation type="submission" date="2016-04" db="EMBL/GenBank/DDBJ databases">
        <authorList>
            <person name="Evans L.H."/>
            <person name="Alamgir A."/>
            <person name="Owens N."/>
            <person name="Weber N.D."/>
            <person name="Virtaneva K."/>
            <person name="Barbian K."/>
            <person name="Babar A."/>
            <person name="Rosenke K."/>
        </authorList>
    </citation>
    <scope>NUCLEOTIDE SEQUENCE</scope>
    <source>
        <strain evidence="2">86</strain>
    </source>
</reference>
<gene>
    <name evidence="2" type="ORF">KL86DPRO_11673</name>
</gene>
<dbReference type="EMBL" id="FLUQ01000001">
    <property type="protein sequence ID" value="SBV99820.1"/>
    <property type="molecule type" value="Genomic_DNA"/>
</dbReference>
<name>A0A212JK74_9DELT</name>
<evidence type="ECO:0000313" key="2">
    <source>
        <dbReference type="EMBL" id="SBV99820.1"/>
    </source>
</evidence>
<evidence type="ECO:0000256" key="1">
    <source>
        <dbReference type="SAM" id="MobiDB-lite"/>
    </source>
</evidence>
<accession>A0A212JK74</accession>